<name>A0A4U6TT34_SETVI</name>
<dbReference type="OMA" id="HDEEHMK"/>
<feature type="compositionally biased region" description="Low complexity" evidence="1">
    <location>
        <begin position="17"/>
        <end position="34"/>
    </location>
</feature>
<accession>A0A4U6TT34</accession>
<dbReference type="EMBL" id="CM016558">
    <property type="protein sequence ID" value="TKW03909.1"/>
    <property type="molecule type" value="Genomic_DNA"/>
</dbReference>
<feature type="region of interest" description="Disordered" evidence="1">
    <location>
        <begin position="17"/>
        <end position="174"/>
    </location>
</feature>
<dbReference type="PANTHER" id="PTHR34280">
    <property type="entry name" value="OS01G0920100 PROTEIN"/>
    <property type="match status" value="1"/>
</dbReference>
<dbReference type="PANTHER" id="PTHR34280:SF7">
    <property type="entry name" value="OS04G0380200 PROTEIN"/>
    <property type="match status" value="1"/>
</dbReference>
<reference evidence="2" key="1">
    <citation type="submission" date="2019-03" db="EMBL/GenBank/DDBJ databases">
        <title>WGS assembly of Setaria viridis.</title>
        <authorList>
            <person name="Huang P."/>
            <person name="Jenkins J."/>
            <person name="Grimwood J."/>
            <person name="Barry K."/>
            <person name="Healey A."/>
            <person name="Mamidi S."/>
            <person name="Sreedasyam A."/>
            <person name="Shu S."/>
            <person name="Feldman M."/>
            <person name="Wu J."/>
            <person name="Yu Y."/>
            <person name="Chen C."/>
            <person name="Johnson J."/>
            <person name="Rokhsar D."/>
            <person name="Baxter I."/>
            <person name="Schmutz J."/>
            <person name="Brutnell T."/>
            <person name="Kellogg E."/>
        </authorList>
    </citation>
    <scope>NUCLEOTIDE SEQUENCE [LARGE SCALE GENOMIC DNA]</scope>
</reference>
<feature type="compositionally biased region" description="Basic and acidic residues" evidence="1">
    <location>
        <begin position="149"/>
        <end position="166"/>
    </location>
</feature>
<feature type="compositionally biased region" description="Basic and acidic residues" evidence="1">
    <location>
        <begin position="35"/>
        <end position="68"/>
    </location>
</feature>
<dbReference type="Proteomes" id="UP000298652">
    <property type="component" value="Chromosome 7"/>
</dbReference>
<keyword evidence="3" id="KW-1185">Reference proteome</keyword>
<evidence type="ECO:0000313" key="2">
    <source>
        <dbReference type="EMBL" id="TKW03909.1"/>
    </source>
</evidence>
<organism evidence="2 3">
    <name type="scientific">Setaria viridis</name>
    <name type="common">Green bristlegrass</name>
    <name type="synonym">Setaria italica subsp. viridis</name>
    <dbReference type="NCBI Taxonomy" id="4556"/>
    <lineage>
        <taxon>Eukaryota</taxon>
        <taxon>Viridiplantae</taxon>
        <taxon>Streptophyta</taxon>
        <taxon>Embryophyta</taxon>
        <taxon>Tracheophyta</taxon>
        <taxon>Spermatophyta</taxon>
        <taxon>Magnoliopsida</taxon>
        <taxon>Liliopsida</taxon>
        <taxon>Poales</taxon>
        <taxon>Poaceae</taxon>
        <taxon>PACMAD clade</taxon>
        <taxon>Panicoideae</taxon>
        <taxon>Panicodae</taxon>
        <taxon>Paniceae</taxon>
        <taxon>Cenchrinae</taxon>
        <taxon>Setaria</taxon>
    </lineage>
</organism>
<proteinExistence type="predicted"/>
<evidence type="ECO:0000313" key="3">
    <source>
        <dbReference type="Proteomes" id="UP000298652"/>
    </source>
</evidence>
<evidence type="ECO:0000256" key="1">
    <source>
        <dbReference type="SAM" id="MobiDB-lite"/>
    </source>
</evidence>
<sequence>MRLRIAGKRAASDAKAAAAAAAAAADGGARPAAPDARDDADGEGPADRRNGTDNGSKDESFFEARPWLDSDSEDDFYSVRGDFTPSRSSTPDHPRLATSFGTRMPVDRSKPSLVPKKQRLLELLQEKQHYDDEDDDSVTDGSSDLENGAVHDEEHMKTSRKGEKSKKSSRSGCFPSLIWKHSFTSSRKKRKEHKDKVN</sequence>
<dbReference type="Gramene" id="TKW03909">
    <property type="protein sequence ID" value="TKW03909"/>
    <property type="gene ID" value="SEVIR_7G074000v2"/>
</dbReference>
<dbReference type="InterPro" id="IPR038947">
    <property type="entry name" value="At3g27210-like"/>
</dbReference>
<gene>
    <name evidence="2" type="ORF">SEVIR_7G074000v2</name>
</gene>
<dbReference type="AlphaFoldDB" id="A0A4U6TT34"/>
<protein>
    <submittedName>
        <fullName evidence="2">Uncharacterized protein</fullName>
    </submittedName>
</protein>